<dbReference type="EMBL" id="MU274935">
    <property type="protein sequence ID" value="KAI0085011.1"/>
    <property type="molecule type" value="Genomic_DNA"/>
</dbReference>
<protein>
    <submittedName>
        <fullName evidence="1">Uncharacterized protein</fullName>
    </submittedName>
</protein>
<sequence length="334" mass="36893">MCLGCRIKAREYERAKKGGYQQWLKSDDEDENEGEGEASGSADFIILSGDQRKCGIKTCSEIIPPVGSYRWKLCEGCRARARRRARERKYGAPLRSDCEDDDEDEEIPLAKQLAAKRQIQSLKGLKLTFKGRTITNVDTRAHQASTPESEVTPTATVKPEVSVRSMLKGDNVQRVPLYQSFNTLLEDLHHLLSTYVKAHDLYVIMQFSNDKAGKDSPSMFAFNGEYSIVADPAGGDVGTHITQVQASIGQRLKIKLTHIGLTIDPAGIVTSTYSCVHEAIVKFPPGMFTPADTTHSPLPALLRTLSGELSISVSWDRSHLCFPGMRTVVGFCLV</sequence>
<keyword evidence="2" id="KW-1185">Reference proteome</keyword>
<dbReference type="Proteomes" id="UP001055072">
    <property type="component" value="Unassembled WGS sequence"/>
</dbReference>
<comment type="caution">
    <text evidence="1">The sequence shown here is derived from an EMBL/GenBank/DDBJ whole genome shotgun (WGS) entry which is preliminary data.</text>
</comment>
<evidence type="ECO:0000313" key="2">
    <source>
        <dbReference type="Proteomes" id="UP001055072"/>
    </source>
</evidence>
<organism evidence="1 2">
    <name type="scientific">Irpex rosettiformis</name>
    <dbReference type="NCBI Taxonomy" id="378272"/>
    <lineage>
        <taxon>Eukaryota</taxon>
        <taxon>Fungi</taxon>
        <taxon>Dikarya</taxon>
        <taxon>Basidiomycota</taxon>
        <taxon>Agaricomycotina</taxon>
        <taxon>Agaricomycetes</taxon>
        <taxon>Polyporales</taxon>
        <taxon>Irpicaceae</taxon>
        <taxon>Irpex</taxon>
    </lineage>
</organism>
<name>A0ACB8TSJ9_9APHY</name>
<evidence type="ECO:0000313" key="1">
    <source>
        <dbReference type="EMBL" id="KAI0085011.1"/>
    </source>
</evidence>
<gene>
    <name evidence="1" type="ORF">BDY19DRAFT_967589</name>
</gene>
<proteinExistence type="predicted"/>
<feature type="non-terminal residue" evidence="1">
    <location>
        <position position="334"/>
    </location>
</feature>
<reference evidence="1" key="1">
    <citation type="journal article" date="2021" name="Environ. Microbiol.">
        <title>Gene family expansions and transcriptome signatures uncover fungal adaptations to wood decay.</title>
        <authorList>
            <person name="Hage H."/>
            <person name="Miyauchi S."/>
            <person name="Viragh M."/>
            <person name="Drula E."/>
            <person name="Min B."/>
            <person name="Chaduli D."/>
            <person name="Navarro D."/>
            <person name="Favel A."/>
            <person name="Norest M."/>
            <person name="Lesage-Meessen L."/>
            <person name="Balint B."/>
            <person name="Merenyi Z."/>
            <person name="de Eugenio L."/>
            <person name="Morin E."/>
            <person name="Martinez A.T."/>
            <person name="Baldrian P."/>
            <person name="Stursova M."/>
            <person name="Martinez M.J."/>
            <person name="Novotny C."/>
            <person name="Magnuson J.K."/>
            <person name="Spatafora J.W."/>
            <person name="Maurice S."/>
            <person name="Pangilinan J."/>
            <person name="Andreopoulos W."/>
            <person name="LaButti K."/>
            <person name="Hundley H."/>
            <person name="Na H."/>
            <person name="Kuo A."/>
            <person name="Barry K."/>
            <person name="Lipzen A."/>
            <person name="Henrissat B."/>
            <person name="Riley R."/>
            <person name="Ahrendt S."/>
            <person name="Nagy L.G."/>
            <person name="Grigoriev I.V."/>
            <person name="Martin F."/>
            <person name="Rosso M.N."/>
        </authorList>
    </citation>
    <scope>NUCLEOTIDE SEQUENCE</scope>
    <source>
        <strain evidence="1">CBS 384.51</strain>
    </source>
</reference>
<accession>A0ACB8TSJ9</accession>